<dbReference type="Proteomes" id="UP000187185">
    <property type="component" value="Chromosome"/>
</dbReference>
<evidence type="ECO:0000313" key="4">
    <source>
        <dbReference type="Proteomes" id="UP000187185"/>
    </source>
</evidence>
<dbReference type="Pfam" id="PF14542">
    <property type="entry name" value="Acetyltransf_CG"/>
    <property type="match status" value="1"/>
</dbReference>
<keyword evidence="4" id="KW-1185">Reference proteome</keyword>
<name>A0A1P8UBJ7_9MICO</name>
<evidence type="ECO:0000259" key="2">
    <source>
        <dbReference type="PROSITE" id="PS51729"/>
    </source>
</evidence>
<feature type="domain" description="N-acetyltransferase" evidence="2">
    <location>
        <begin position="8"/>
        <end position="97"/>
    </location>
</feature>
<dbReference type="PANTHER" id="PTHR31435">
    <property type="entry name" value="PROTEIN NATD1"/>
    <property type="match status" value="1"/>
</dbReference>
<dbReference type="KEGG" id="maur:BOH66_15635"/>
<feature type="region of interest" description="Disordered" evidence="1">
    <location>
        <begin position="101"/>
        <end position="124"/>
    </location>
</feature>
<dbReference type="PANTHER" id="PTHR31435:SF10">
    <property type="entry name" value="BSR4717 PROTEIN"/>
    <property type="match status" value="1"/>
</dbReference>
<dbReference type="InterPro" id="IPR016181">
    <property type="entry name" value="Acyl_CoA_acyltransferase"/>
</dbReference>
<keyword evidence="3" id="KW-0808">Transferase</keyword>
<dbReference type="PROSITE" id="PS51729">
    <property type="entry name" value="GNAT_YJDJ"/>
    <property type="match status" value="1"/>
</dbReference>
<dbReference type="STRING" id="36805.BOH66_15635"/>
<evidence type="ECO:0000313" key="3">
    <source>
        <dbReference type="EMBL" id="APZ35504.1"/>
    </source>
</evidence>
<dbReference type="RefSeq" id="WP_076691870.1">
    <property type="nucleotide sequence ID" value="NZ_CP018762.1"/>
</dbReference>
<dbReference type="Gene3D" id="3.40.630.30">
    <property type="match status" value="1"/>
</dbReference>
<dbReference type="InterPro" id="IPR031165">
    <property type="entry name" value="GNAT_YJDJ"/>
</dbReference>
<protein>
    <submittedName>
        <fullName evidence="3">GNAT family N-acetyltransferase</fullName>
    </submittedName>
</protein>
<dbReference type="GO" id="GO:0016740">
    <property type="term" value="F:transferase activity"/>
    <property type="evidence" value="ECO:0007669"/>
    <property type="project" value="UniProtKB-KW"/>
</dbReference>
<dbReference type="InterPro" id="IPR045057">
    <property type="entry name" value="Gcn5-rel_NAT"/>
</dbReference>
<dbReference type="OrthoDB" id="5405911at2"/>
<reference evidence="3 4" key="1">
    <citation type="submission" date="2016-12" db="EMBL/GenBank/DDBJ databases">
        <title>Complete genome sequence of Microbacterium aurum KACC 15219.</title>
        <authorList>
            <person name="Jung Y."/>
            <person name="Shin J.-H."/>
            <person name="Lee Y.-J."/>
            <person name="Yi H."/>
            <person name="Bahn Y.-S."/>
            <person name="Kim J.F."/>
            <person name="Lee D.-W."/>
        </authorList>
    </citation>
    <scope>NUCLEOTIDE SEQUENCE [LARGE SCALE GENOMIC DNA]</scope>
    <source>
        <strain evidence="3 4">KACC 15219</strain>
    </source>
</reference>
<proteinExistence type="predicted"/>
<accession>A0A1P8UBJ7</accession>
<evidence type="ECO:0000256" key="1">
    <source>
        <dbReference type="SAM" id="MobiDB-lite"/>
    </source>
</evidence>
<gene>
    <name evidence="3" type="ORF">BOH66_15635</name>
</gene>
<organism evidence="3 4">
    <name type="scientific">Microbacterium aurum</name>
    <dbReference type="NCBI Taxonomy" id="36805"/>
    <lineage>
        <taxon>Bacteria</taxon>
        <taxon>Bacillati</taxon>
        <taxon>Actinomycetota</taxon>
        <taxon>Actinomycetes</taxon>
        <taxon>Micrococcales</taxon>
        <taxon>Microbacteriaceae</taxon>
        <taxon>Microbacterium</taxon>
    </lineage>
</organism>
<dbReference type="EMBL" id="CP018762">
    <property type="protein sequence ID" value="APZ35504.1"/>
    <property type="molecule type" value="Genomic_DNA"/>
</dbReference>
<sequence>MADEVRIVRNDDKHRYEVIVDDTVAGFTEFEADAEGRLVFPHTEIDPAFGGRGLGSTLVGGAMADVAARGETVVPVCPFVVKYLQKHEVPGLEVRWRPRDVETADAAPLEDRLPGDEGVGTMRG</sequence>
<dbReference type="AlphaFoldDB" id="A0A1P8UBJ7"/>
<dbReference type="SUPFAM" id="SSF55729">
    <property type="entry name" value="Acyl-CoA N-acyltransferases (Nat)"/>
    <property type="match status" value="1"/>
</dbReference>